<feature type="region of interest" description="Disordered" evidence="1">
    <location>
        <begin position="20"/>
        <end position="121"/>
    </location>
</feature>
<evidence type="ECO:0000256" key="2">
    <source>
        <dbReference type="SAM" id="SignalP"/>
    </source>
</evidence>
<feature type="compositionally biased region" description="Basic and acidic residues" evidence="1">
    <location>
        <begin position="83"/>
        <end position="98"/>
    </location>
</feature>
<dbReference type="SMART" id="SM00054">
    <property type="entry name" value="EFh"/>
    <property type="match status" value="1"/>
</dbReference>
<dbReference type="Gene3D" id="1.10.238.10">
    <property type="entry name" value="EF-hand"/>
    <property type="match status" value="1"/>
</dbReference>
<evidence type="ECO:0000256" key="1">
    <source>
        <dbReference type="SAM" id="MobiDB-lite"/>
    </source>
</evidence>
<name>A0A517NN12_9BACT</name>
<accession>A0A517NN12</accession>
<evidence type="ECO:0000313" key="4">
    <source>
        <dbReference type="EMBL" id="QDT08500.1"/>
    </source>
</evidence>
<feature type="compositionally biased region" description="Basic and acidic residues" evidence="1">
    <location>
        <begin position="63"/>
        <end position="74"/>
    </location>
</feature>
<sequence length="121" mass="13075" precursor="true">MKRIALSVALLALASFTVTASADEASKERGKMRRDDAQRQKDGPRGGAAQRDPAVMVAQMMKQFDKDGDEKLDVSELTAMMKSMRDRRGGKGRPDAGARTRRGGKQGGDSAKGGQKPKRPE</sequence>
<keyword evidence="2" id="KW-0732">Signal</keyword>
<dbReference type="SUPFAM" id="SSF47473">
    <property type="entry name" value="EF-hand"/>
    <property type="match status" value="1"/>
</dbReference>
<evidence type="ECO:0000259" key="3">
    <source>
        <dbReference type="PROSITE" id="PS50222"/>
    </source>
</evidence>
<dbReference type="Pfam" id="PF00036">
    <property type="entry name" value="EF-hand_1"/>
    <property type="match status" value="1"/>
</dbReference>
<reference evidence="4 5" key="1">
    <citation type="submission" date="2019-02" db="EMBL/GenBank/DDBJ databases">
        <title>Deep-cultivation of Planctomycetes and their phenomic and genomic characterization uncovers novel biology.</title>
        <authorList>
            <person name="Wiegand S."/>
            <person name="Jogler M."/>
            <person name="Boedeker C."/>
            <person name="Pinto D."/>
            <person name="Vollmers J."/>
            <person name="Rivas-Marin E."/>
            <person name="Kohn T."/>
            <person name="Peeters S.H."/>
            <person name="Heuer A."/>
            <person name="Rast P."/>
            <person name="Oberbeckmann S."/>
            <person name="Bunk B."/>
            <person name="Jeske O."/>
            <person name="Meyerdierks A."/>
            <person name="Storesund J.E."/>
            <person name="Kallscheuer N."/>
            <person name="Luecker S."/>
            <person name="Lage O.M."/>
            <person name="Pohl T."/>
            <person name="Merkel B.J."/>
            <person name="Hornburger P."/>
            <person name="Mueller R.-W."/>
            <person name="Bruemmer F."/>
            <person name="Labrenz M."/>
            <person name="Spormann A.M."/>
            <person name="Op den Camp H."/>
            <person name="Overmann J."/>
            <person name="Amann R."/>
            <person name="Jetten M.S.M."/>
            <person name="Mascher T."/>
            <person name="Medema M.H."/>
            <person name="Devos D.P."/>
            <person name="Kaster A.-K."/>
            <person name="Ovreas L."/>
            <person name="Rohde M."/>
            <person name="Galperin M.Y."/>
            <person name="Jogler C."/>
        </authorList>
    </citation>
    <scope>NUCLEOTIDE SEQUENCE [LARGE SCALE GENOMIC DNA]</scope>
    <source>
        <strain evidence="4 5">K23_9</strain>
    </source>
</reference>
<dbReference type="OrthoDB" id="285674at2"/>
<dbReference type="EMBL" id="CP036526">
    <property type="protein sequence ID" value="QDT08500.1"/>
    <property type="molecule type" value="Genomic_DNA"/>
</dbReference>
<dbReference type="InterPro" id="IPR002048">
    <property type="entry name" value="EF_hand_dom"/>
</dbReference>
<feature type="signal peptide" evidence="2">
    <location>
        <begin position="1"/>
        <end position="20"/>
    </location>
</feature>
<protein>
    <submittedName>
        <fullName evidence="4">EF hand</fullName>
    </submittedName>
</protein>
<dbReference type="Proteomes" id="UP000319817">
    <property type="component" value="Chromosome"/>
</dbReference>
<gene>
    <name evidence="4" type="ORF">K239x_04390</name>
</gene>
<organism evidence="4 5">
    <name type="scientific">Stieleria marina</name>
    <dbReference type="NCBI Taxonomy" id="1930275"/>
    <lineage>
        <taxon>Bacteria</taxon>
        <taxon>Pseudomonadati</taxon>
        <taxon>Planctomycetota</taxon>
        <taxon>Planctomycetia</taxon>
        <taxon>Pirellulales</taxon>
        <taxon>Pirellulaceae</taxon>
        <taxon>Stieleria</taxon>
    </lineage>
</organism>
<dbReference type="InterPro" id="IPR011992">
    <property type="entry name" value="EF-hand-dom_pair"/>
</dbReference>
<dbReference type="GO" id="GO:0005509">
    <property type="term" value="F:calcium ion binding"/>
    <property type="evidence" value="ECO:0007669"/>
    <property type="project" value="InterPro"/>
</dbReference>
<feature type="compositionally biased region" description="Basic and acidic residues" evidence="1">
    <location>
        <begin position="24"/>
        <end position="44"/>
    </location>
</feature>
<proteinExistence type="predicted"/>
<dbReference type="PROSITE" id="PS50222">
    <property type="entry name" value="EF_HAND_2"/>
    <property type="match status" value="1"/>
</dbReference>
<dbReference type="AlphaFoldDB" id="A0A517NN12"/>
<dbReference type="RefSeq" id="WP_145416034.1">
    <property type="nucleotide sequence ID" value="NZ_CP036526.1"/>
</dbReference>
<keyword evidence="5" id="KW-1185">Reference proteome</keyword>
<feature type="chain" id="PRO_5021727084" evidence="2">
    <location>
        <begin position="21"/>
        <end position="121"/>
    </location>
</feature>
<feature type="domain" description="EF-hand" evidence="3">
    <location>
        <begin position="52"/>
        <end position="87"/>
    </location>
</feature>
<evidence type="ECO:0000313" key="5">
    <source>
        <dbReference type="Proteomes" id="UP000319817"/>
    </source>
</evidence>